<dbReference type="PANTHER" id="PTHR31941:SF16">
    <property type="entry name" value="PHOSPHATIDYLINOSITOL 4,5-BISPHOSPHATE-BINDING PROTEIN SLM1-RELATED"/>
    <property type="match status" value="1"/>
</dbReference>
<dbReference type="Gene3D" id="2.30.29.30">
    <property type="entry name" value="Pleckstrin-homology domain (PH domain)/Phosphotyrosine-binding domain (PTB)"/>
    <property type="match status" value="1"/>
</dbReference>
<gene>
    <name evidence="4" type="ORF">RNJ44_01253</name>
</gene>
<dbReference type="Pfam" id="PF20399">
    <property type="entry name" value="PH_20"/>
    <property type="match status" value="1"/>
</dbReference>
<proteinExistence type="predicted"/>
<comment type="caution">
    <text evidence="4">The sequence shown here is derived from an EMBL/GenBank/DDBJ whole genome shotgun (WGS) entry which is preliminary data.</text>
</comment>
<dbReference type="Proteomes" id="UP001623330">
    <property type="component" value="Unassembled WGS sequence"/>
</dbReference>
<dbReference type="PROSITE" id="PS50003">
    <property type="entry name" value="PH_DOMAIN"/>
    <property type="match status" value="1"/>
</dbReference>
<dbReference type="InterPro" id="IPR043453">
    <property type="entry name" value="Slm1_PH"/>
</dbReference>
<dbReference type="EMBL" id="JBEVYD010000009">
    <property type="protein sequence ID" value="KAL3230804.1"/>
    <property type="molecule type" value="Genomic_DNA"/>
</dbReference>
<dbReference type="InterPro" id="IPR001849">
    <property type="entry name" value="PH_domain"/>
</dbReference>
<dbReference type="PANTHER" id="PTHR31941">
    <property type="entry name" value="CYTOSKELETAL SIGNALING PROTEIN SLM1"/>
    <property type="match status" value="1"/>
</dbReference>
<dbReference type="InterPro" id="IPR046868">
    <property type="entry name" value="BAR_4"/>
</dbReference>
<dbReference type="Pfam" id="PF20400">
    <property type="entry name" value="BAR_4"/>
    <property type="match status" value="1"/>
</dbReference>
<name>A0ABR4NRC1_9SACH</name>
<accession>A0ABR4NRC1</accession>
<dbReference type="InterPro" id="IPR011993">
    <property type="entry name" value="PH-like_dom_sf"/>
</dbReference>
<evidence type="ECO:0000313" key="5">
    <source>
        <dbReference type="Proteomes" id="UP001623330"/>
    </source>
</evidence>
<evidence type="ECO:0000313" key="4">
    <source>
        <dbReference type="EMBL" id="KAL3230804.1"/>
    </source>
</evidence>
<keyword evidence="1" id="KW-0597">Phosphoprotein</keyword>
<evidence type="ECO:0000256" key="1">
    <source>
        <dbReference type="ARBA" id="ARBA00022553"/>
    </source>
</evidence>
<feature type="domain" description="PH" evidence="3">
    <location>
        <begin position="343"/>
        <end position="458"/>
    </location>
</feature>
<sequence length="534" mass="60155">MTNQLDPRSPLVVLVPYDMHPTEQLSQRFTEWRRVIKAVITYLSEVSSVQEELIRQNNKVNNLLIANHGSGVRAGLRSGSGLGGSFTGRLGSNNQDKLVYNPVNKSNGGWLNFGSDDDHTNGTTQVNNFFLPIGNGSIQDVPIILSQFHETMAVDATKAAKELQLEVIPRLETLNKDLIVKIKSIKALSSDFKNNCAKELEVTGNHMSQYVQSIKLARKNVVSKDPYLMKIALDSQIKRQLSEENFLHEAYINLQTSARELEVIIVTNIQNAFRTLAQILGNQSKIIEDQLVSRLLGTFLSVSPSLEWDNFIIRDTINFISLDTPMRRFRDIEYFGKDDPLTTVIQSGYLERRSKYLKSYSNGFYVLTPNFLHEFKTSDRRRDNIPLFSLPLSEIKPVQHSKLKSNGKKDTSTEPVSYKFVLHTKTNGLIHRGHNWVFRTSNSDDMLAWFNNISALCSMGDVKDKVAFIQEKSLGNKNPNHSHAGGVSARSSTNISRSTDVNTRNTNACSVMSRVETNRDTVSTRMNSNGHDKI</sequence>
<organism evidence="4 5">
    <name type="scientific">Nakaseomyces bracarensis</name>
    <dbReference type="NCBI Taxonomy" id="273131"/>
    <lineage>
        <taxon>Eukaryota</taxon>
        <taxon>Fungi</taxon>
        <taxon>Dikarya</taxon>
        <taxon>Ascomycota</taxon>
        <taxon>Saccharomycotina</taxon>
        <taxon>Saccharomycetes</taxon>
        <taxon>Saccharomycetales</taxon>
        <taxon>Saccharomycetaceae</taxon>
        <taxon>Nakaseomyces</taxon>
    </lineage>
</organism>
<dbReference type="InterPro" id="IPR046869">
    <property type="entry name" value="SLM1/RGC1-like_PH"/>
</dbReference>
<protein>
    <submittedName>
        <fullName evidence="4">Phosphatidylinositol 4,5-bisphosphate-binding protein SLM2</fullName>
    </submittedName>
</protein>
<feature type="region of interest" description="Disordered" evidence="2">
    <location>
        <begin position="474"/>
        <end position="501"/>
    </location>
</feature>
<evidence type="ECO:0000256" key="2">
    <source>
        <dbReference type="SAM" id="MobiDB-lite"/>
    </source>
</evidence>
<dbReference type="SUPFAM" id="SSF50729">
    <property type="entry name" value="PH domain-like"/>
    <property type="match status" value="1"/>
</dbReference>
<keyword evidence="5" id="KW-1185">Reference proteome</keyword>
<dbReference type="SMART" id="SM00233">
    <property type="entry name" value="PH"/>
    <property type="match status" value="1"/>
</dbReference>
<feature type="compositionally biased region" description="Polar residues" evidence="2">
    <location>
        <begin position="489"/>
        <end position="501"/>
    </location>
</feature>
<reference evidence="4 5" key="1">
    <citation type="submission" date="2024-05" db="EMBL/GenBank/DDBJ databases">
        <title>Long read based assembly of the Candida bracarensis genome reveals expanded adhesin content.</title>
        <authorList>
            <person name="Marcet-Houben M."/>
            <person name="Ksiezopolska E."/>
            <person name="Gabaldon T."/>
        </authorList>
    </citation>
    <scope>NUCLEOTIDE SEQUENCE [LARGE SCALE GENOMIC DNA]</scope>
    <source>
        <strain evidence="4 5">CBM6</strain>
    </source>
</reference>
<dbReference type="CDD" id="cd13311">
    <property type="entry name" value="PH_Slm1"/>
    <property type="match status" value="1"/>
</dbReference>
<evidence type="ECO:0000259" key="3">
    <source>
        <dbReference type="PROSITE" id="PS50003"/>
    </source>
</evidence>